<evidence type="ECO:0000256" key="1">
    <source>
        <dbReference type="ARBA" id="ARBA00010688"/>
    </source>
</evidence>
<evidence type="ECO:0000256" key="2">
    <source>
        <dbReference type="ARBA" id="ARBA00022679"/>
    </source>
</evidence>
<comment type="similarity">
    <text evidence="1">Belongs to the carbohydrate kinase PfkB family.</text>
</comment>
<dbReference type="Proteomes" id="UP001208131">
    <property type="component" value="Unassembled WGS sequence"/>
</dbReference>
<dbReference type="PANTHER" id="PTHR43085">
    <property type="entry name" value="HEXOKINASE FAMILY MEMBER"/>
    <property type="match status" value="1"/>
</dbReference>
<keyword evidence="6" id="KW-1185">Reference proteome</keyword>
<dbReference type="RefSeq" id="WP_117891872.1">
    <property type="nucleotide sequence ID" value="NZ_JAOQJZ010000003.1"/>
</dbReference>
<name>A0AAE3IFE4_9FIRM</name>
<evidence type="ECO:0000313" key="6">
    <source>
        <dbReference type="Proteomes" id="UP001208131"/>
    </source>
</evidence>
<keyword evidence="3 5" id="KW-0418">Kinase</keyword>
<dbReference type="PANTHER" id="PTHR43085:SF54">
    <property type="entry name" value="PUTATIVE-RELATED"/>
    <property type="match status" value="1"/>
</dbReference>
<dbReference type="GO" id="GO:0016301">
    <property type="term" value="F:kinase activity"/>
    <property type="evidence" value="ECO:0007669"/>
    <property type="project" value="UniProtKB-KW"/>
</dbReference>
<reference evidence="5 6" key="1">
    <citation type="journal article" date="2021" name="ISME Commun">
        <title>Automated analysis of genomic sequences facilitates high-throughput and comprehensive description of bacteria.</title>
        <authorList>
            <person name="Hitch T.C.A."/>
        </authorList>
    </citation>
    <scope>NUCLEOTIDE SEQUENCE [LARGE SCALE GENOMIC DNA]</scope>
    <source>
        <strain evidence="5 6">Sanger_31</strain>
    </source>
</reference>
<gene>
    <name evidence="5" type="ORF">OCV57_04885</name>
</gene>
<evidence type="ECO:0000313" key="5">
    <source>
        <dbReference type="EMBL" id="MCU6705263.1"/>
    </source>
</evidence>
<dbReference type="InterPro" id="IPR029056">
    <property type="entry name" value="Ribokinase-like"/>
</dbReference>
<comment type="caution">
    <text evidence="5">The sequence shown here is derived from an EMBL/GenBank/DDBJ whole genome shotgun (WGS) entry which is preliminary data.</text>
</comment>
<proteinExistence type="inferred from homology"/>
<dbReference type="Pfam" id="PF00294">
    <property type="entry name" value="PfkB"/>
    <property type="match status" value="1"/>
</dbReference>
<accession>A0AAE3IFE4</accession>
<protein>
    <submittedName>
        <fullName evidence="5">Carbohydrate kinase</fullName>
    </submittedName>
</protein>
<dbReference type="Gene3D" id="3.40.1190.20">
    <property type="match status" value="1"/>
</dbReference>
<dbReference type="InterPro" id="IPR050306">
    <property type="entry name" value="PfkB_Carbo_kinase"/>
</dbReference>
<dbReference type="EMBL" id="JAOQJZ010000003">
    <property type="protein sequence ID" value="MCU6705263.1"/>
    <property type="molecule type" value="Genomic_DNA"/>
</dbReference>
<keyword evidence="2" id="KW-0808">Transferase</keyword>
<dbReference type="SUPFAM" id="SSF53613">
    <property type="entry name" value="Ribokinase-like"/>
    <property type="match status" value="1"/>
</dbReference>
<organism evidence="5 6">
    <name type="scientific">Hominimerdicola aceti</name>
    <dbReference type="NCBI Taxonomy" id="2981726"/>
    <lineage>
        <taxon>Bacteria</taxon>
        <taxon>Bacillati</taxon>
        <taxon>Bacillota</taxon>
        <taxon>Clostridia</taxon>
        <taxon>Eubacteriales</taxon>
        <taxon>Oscillospiraceae</taxon>
        <taxon>Hominimerdicola</taxon>
    </lineage>
</organism>
<sequence length="317" mass="34322">MGNTLFAIGEALIDFIPAQTGCAFEEVTAFSPKSGGAPANVCGAFTILGGSSKFITQLGDDPFGRKIAGDLARAGIDTSLVSFTDKANTALAFVSLENDGNRTFSFYRKPSADMLFSAEQVKEEWFEDAYALHFCSVSLGDFPMKDAHKKAIAYARQKGAMISFDPNLRFPLWNDKKALHDTVNEFIPMADIVKISDEELGFITGENDIKAALPKLFTGNVKLVIYTCGSEGAYAFTNNAQAFAESEKVKAVDTTGAGDGFIGSFLYALKTLNVTAEGLCDLDKAQLERCIAFSNKFCGESVKHQGAIDSYRKIEFI</sequence>
<dbReference type="CDD" id="cd01167">
    <property type="entry name" value="bac_FRK"/>
    <property type="match status" value="1"/>
</dbReference>
<evidence type="ECO:0000259" key="4">
    <source>
        <dbReference type="Pfam" id="PF00294"/>
    </source>
</evidence>
<dbReference type="AlphaFoldDB" id="A0AAE3IFE4"/>
<feature type="domain" description="Carbohydrate kinase PfkB" evidence="4">
    <location>
        <begin position="5"/>
        <end position="311"/>
    </location>
</feature>
<evidence type="ECO:0000256" key="3">
    <source>
        <dbReference type="ARBA" id="ARBA00022777"/>
    </source>
</evidence>
<dbReference type="InterPro" id="IPR011611">
    <property type="entry name" value="PfkB_dom"/>
</dbReference>